<sequence>MAHTESYGTVVVKTGLQRPETHVVGRLAEHRRVHTAGIAVPEMLGWSTTTLEMSSRLVAVATFLPGTDAEDWHASVVEGDGAMQSVLRGVGEELARLHRLDTPGFSEHPHADQPVTSSWAELVATRVENLQHTDKPVFRAVDRRVFDAACALVTEQAEAVSSVVSPSVVHGDVYLPNVLVERGCFAALMDLEHLRWLDPVMDFVKPAMWVCEGQPDWAASFVAGYWSVAGCPEQFGERLSVATGLELLTGVLFWARVGEAGMRADYWRRLERWVSSDGADHACASWESSMSEQS</sequence>
<keyword evidence="3" id="KW-1185">Reference proteome</keyword>
<dbReference type="Proteomes" id="UP000674084">
    <property type="component" value="Unassembled WGS sequence"/>
</dbReference>
<dbReference type="InterPro" id="IPR051678">
    <property type="entry name" value="AGP_Transferase"/>
</dbReference>
<dbReference type="Pfam" id="PF01636">
    <property type="entry name" value="APH"/>
    <property type="match status" value="1"/>
</dbReference>
<comment type="caution">
    <text evidence="2">The sequence shown here is derived from an EMBL/GenBank/DDBJ whole genome shotgun (WGS) entry which is preliminary data.</text>
</comment>
<evidence type="ECO:0000259" key="1">
    <source>
        <dbReference type="Pfam" id="PF01636"/>
    </source>
</evidence>
<accession>A0ABS5DQQ9</accession>
<dbReference type="EMBL" id="JAGPXE010000022">
    <property type="protein sequence ID" value="MBQ0928631.1"/>
    <property type="molecule type" value="Genomic_DNA"/>
</dbReference>
<dbReference type="PANTHER" id="PTHR21310">
    <property type="entry name" value="AMINOGLYCOSIDE PHOSPHOTRANSFERASE-RELATED-RELATED"/>
    <property type="match status" value="1"/>
</dbReference>
<dbReference type="InterPro" id="IPR011009">
    <property type="entry name" value="Kinase-like_dom_sf"/>
</dbReference>
<dbReference type="SUPFAM" id="SSF56112">
    <property type="entry name" value="Protein kinase-like (PK-like)"/>
    <property type="match status" value="1"/>
</dbReference>
<dbReference type="PANTHER" id="PTHR21310:SF15">
    <property type="entry name" value="AMINOGLYCOSIDE PHOSPHOTRANSFERASE DOMAIN-CONTAINING PROTEIN"/>
    <property type="match status" value="1"/>
</dbReference>
<feature type="domain" description="Aminoglycoside phosphotransferase" evidence="1">
    <location>
        <begin position="9"/>
        <end position="225"/>
    </location>
</feature>
<name>A0ABS5DQQ9_9PSEU</name>
<proteinExistence type="predicted"/>
<protein>
    <submittedName>
        <fullName evidence="2">Aminoglycoside phosphotransferase family protein</fullName>
    </submittedName>
</protein>
<gene>
    <name evidence="2" type="ORF">KBO27_32200</name>
</gene>
<reference evidence="2 3" key="1">
    <citation type="submission" date="2021-04" db="EMBL/GenBank/DDBJ databases">
        <title>Whole-genome sequencing of Saccharopolyspora endophytica KCTC 19397.</title>
        <authorList>
            <person name="Ay H."/>
            <person name="Saygin H."/>
            <person name="Sahin N."/>
        </authorList>
    </citation>
    <scope>NUCLEOTIDE SEQUENCE [LARGE SCALE GENOMIC DNA]</scope>
    <source>
        <strain evidence="2 3">KCTC 19397</strain>
    </source>
</reference>
<evidence type="ECO:0000313" key="3">
    <source>
        <dbReference type="Proteomes" id="UP000674084"/>
    </source>
</evidence>
<dbReference type="Gene3D" id="3.90.1200.10">
    <property type="match status" value="1"/>
</dbReference>
<dbReference type="InterPro" id="IPR002575">
    <property type="entry name" value="Aminoglycoside_PTrfase"/>
</dbReference>
<organism evidence="2 3">
    <name type="scientific">Saccharopolyspora endophytica</name>
    <dbReference type="NCBI Taxonomy" id="543886"/>
    <lineage>
        <taxon>Bacteria</taxon>
        <taxon>Bacillati</taxon>
        <taxon>Actinomycetota</taxon>
        <taxon>Actinomycetes</taxon>
        <taxon>Pseudonocardiales</taxon>
        <taxon>Pseudonocardiaceae</taxon>
        <taxon>Saccharopolyspora</taxon>
    </lineage>
</organism>
<evidence type="ECO:0000313" key="2">
    <source>
        <dbReference type="EMBL" id="MBQ0928631.1"/>
    </source>
</evidence>